<dbReference type="InterPro" id="IPR050275">
    <property type="entry name" value="PGM_Phosphatase"/>
</dbReference>
<reference evidence="1 2" key="1">
    <citation type="journal article" date="2012" name="Front. Microbiol.">
        <title>Redundancy and modularity in membrane-associated dissimilatory nitrate reduction in Bacillus.</title>
        <authorList>
            <person name="Heylen K."/>
            <person name="Keltjens J."/>
        </authorList>
    </citation>
    <scope>NUCLEOTIDE SEQUENCE [LARGE SCALE GENOMIC DNA]</scope>
    <source>
        <strain evidence="2">LMG 21833T</strain>
    </source>
</reference>
<dbReference type="PATRIC" id="fig|1117379.3.peg.3947"/>
<dbReference type="eggNOG" id="COG0406">
    <property type="taxonomic scope" value="Bacteria"/>
</dbReference>
<dbReference type="SUPFAM" id="SSF53254">
    <property type="entry name" value="Phosphoglycerate mutase-like"/>
    <property type="match status" value="1"/>
</dbReference>
<organism evidence="1 2">
    <name type="scientific">Neobacillus bataviensis LMG 21833</name>
    <dbReference type="NCBI Taxonomy" id="1117379"/>
    <lineage>
        <taxon>Bacteria</taxon>
        <taxon>Bacillati</taxon>
        <taxon>Bacillota</taxon>
        <taxon>Bacilli</taxon>
        <taxon>Bacillales</taxon>
        <taxon>Bacillaceae</taxon>
        <taxon>Neobacillus</taxon>
    </lineage>
</organism>
<evidence type="ECO:0000313" key="1">
    <source>
        <dbReference type="EMBL" id="EKN65722.1"/>
    </source>
</evidence>
<dbReference type="SMART" id="SM00855">
    <property type="entry name" value="PGAM"/>
    <property type="match status" value="1"/>
</dbReference>
<dbReference type="GO" id="GO:0005737">
    <property type="term" value="C:cytoplasm"/>
    <property type="evidence" value="ECO:0007669"/>
    <property type="project" value="TreeGrafter"/>
</dbReference>
<dbReference type="CDD" id="cd07067">
    <property type="entry name" value="HP_PGM_like"/>
    <property type="match status" value="1"/>
</dbReference>
<dbReference type="InterPro" id="IPR029033">
    <property type="entry name" value="His_PPase_superfam"/>
</dbReference>
<dbReference type="STRING" id="1117379.BABA_19056"/>
<dbReference type="RefSeq" id="WP_007086804.1">
    <property type="nucleotide sequence ID" value="NZ_AJLS01000127.1"/>
</dbReference>
<sequence length="199" mass="23144">MVIALFRHGLTEENKRKAYLGWNDSPLTAESMEMSTTKRYESYFSSDLQRCISTSELLFPNRYPVLLSELREMNFGEWEGQTYEELKENKRYCQWLADPENVLPPKGESFYEFTSRVQAGWNKMLEIILSHELKSCAVITHGGAIRYLLSKYAPEVKDFWSFQARHDQGIELVFSREALRGDRRCTSLLEVPLMAKGHG</sequence>
<dbReference type="InterPro" id="IPR013078">
    <property type="entry name" value="His_Pase_superF_clade-1"/>
</dbReference>
<dbReference type="AlphaFoldDB" id="K6CZR2"/>
<dbReference type="GO" id="GO:0016791">
    <property type="term" value="F:phosphatase activity"/>
    <property type="evidence" value="ECO:0007669"/>
    <property type="project" value="TreeGrafter"/>
</dbReference>
<evidence type="ECO:0008006" key="3">
    <source>
        <dbReference type="Google" id="ProtNLM"/>
    </source>
</evidence>
<gene>
    <name evidence="1" type="ORF">BABA_19056</name>
</gene>
<dbReference type="Pfam" id="PF00300">
    <property type="entry name" value="His_Phos_1"/>
    <property type="match status" value="1"/>
</dbReference>
<accession>K6CZR2</accession>
<evidence type="ECO:0000313" key="2">
    <source>
        <dbReference type="Proteomes" id="UP000006316"/>
    </source>
</evidence>
<name>K6CZR2_9BACI</name>
<keyword evidence="2" id="KW-1185">Reference proteome</keyword>
<dbReference type="PANTHER" id="PTHR48100:SF1">
    <property type="entry name" value="HISTIDINE PHOSPHATASE FAMILY PROTEIN-RELATED"/>
    <property type="match status" value="1"/>
</dbReference>
<dbReference type="Gene3D" id="3.40.50.1240">
    <property type="entry name" value="Phosphoglycerate mutase-like"/>
    <property type="match status" value="1"/>
</dbReference>
<dbReference type="Proteomes" id="UP000006316">
    <property type="component" value="Unassembled WGS sequence"/>
</dbReference>
<dbReference type="PANTHER" id="PTHR48100">
    <property type="entry name" value="BROAD-SPECIFICITY PHOSPHATASE YOR283W-RELATED"/>
    <property type="match status" value="1"/>
</dbReference>
<proteinExistence type="predicted"/>
<comment type="caution">
    <text evidence="1">The sequence shown here is derived from an EMBL/GenBank/DDBJ whole genome shotgun (WGS) entry which is preliminary data.</text>
</comment>
<dbReference type="EMBL" id="AJLS01000127">
    <property type="protein sequence ID" value="EKN65722.1"/>
    <property type="molecule type" value="Genomic_DNA"/>
</dbReference>
<protein>
    <recommendedName>
        <fullName evidence="3">Alpha-ribazole phosphatase</fullName>
    </recommendedName>
</protein>